<protein>
    <submittedName>
        <fullName evidence="1">Uncharacterized protein</fullName>
    </submittedName>
</protein>
<organism evidence="1 2">
    <name type="scientific">Vaccinium darrowii</name>
    <dbReference type="NCBI Taxonomy" id="229202"/>
    <lineage>
        <taxon>Eukaryota</taxon>
        <taxon>Viridiplantae</taxon>
        <taxon>Streptophyta</taxon>
        <taxon>Embryophyta</taxon>
        <taxon>Tracheophyta</taxon>
        <taxon>Spermatophyta</taxon>
        <taxon>Magnoliopsida</taxon>
        <taxon>eudicotyledons</taxon>
        <taxon>Gunneridae</taxon>
        <taxon>Pentapetalae</taxon>
        <taxon>asterids</taxon>
        <taxon>Ericales</taxon>
        <taxon>Ericaceae</taxon>
        <taxon>Vaccinioideae</taxon>
        <taxon>Vaccinieae</taxon>
        <taxon>Vaccinium</taxon>
    </lineage>
</organism>
<evidence type="ECO:0000313" key="1">
    <source>
        <dbReference type="EMBL" id="KAH7845294.1"/>
    </source>
</evidence>
<gene>
    <name evidence="1" type="ORF">Vadar_000391</name>
</gene>
<proteinExistence type="predicted"/>
<comment type="caution">
    <text evidence="1">The sequence shown here is derived from an EMBL/GenBank/DDBJ whole genome shotgun (WGS) entry which is preliminary data.</text>
</comment>
<dbReference type="EMBL" id="CM037155">
    <property type="protein sequence ID" value="KAH7845294.1"/>
    <property type="molecule type" value="Genomic_DNA"/>
</dbReference>
<reference evidence="1 2" key="1">
    <citation type="journal article" date="2021" name="Hortic Res">
        <title>High-quality reference genome and annotation aids understanding of berry development for evergreen blueberry (Vaccinium darrowii).</title>
        <authorList>
            <person name="Yu J."/>
            <person name="Hulse-Kemp A.M."/>
            <person name="Babiker E."/>
            <person name="Staton M."/>
        </authorList>
    </citation>
    <scope>NUCLEOTIDE SEQUENCE [LARGE SCALE GENOMIC DNA]</scope>
    <source>
        <strain evidence="2">cv. NJ 8807/NJ 8810</strain>
        <tissue evidence="1">Young leaf</tissue>
    </source>
</reference>
<sequence length="685" mass="75143">MGTAATAQCQFGISVHFHRNSRVLHPKVDFSSSNFTHNGMFSRVNLYPNSPSSSTSKGCDGRISSLPDADYFFLDKVPTPILDMVENPIHLKNLSSKELRQLADDIRSELSFLMSKTQIPLEASLAVVELTIAIHHVFHAPVDNILWDVSEQTYAHKILTGRRSLMHMLRQRNGPSGCTSRFESEFDPFGAAHGCNSISAGLGMAVARDIKGKRDRVVAVISNCTTTNGQVYEAMSNAGYMDSNMVVILNDTRHTLHPKLEETPKTPINAVSSTLSKLQSSKSFRKFREVAKGVTKRIGKGMHEWAAKVDEFARGMVGPPGSTLFEELGLYYIGPVDGHNIDDLLCVLTEVASLDSMGPVLVHVITKEDRKVGNSQKQEILNDSSEGSSDADWLPCITPPQTFSDCFVDAMILEAEKDKDIVIVHAGMGMEPPLKRFQDLFPDRFFDVGMAEQHAVTFSAGLSCGGLKPFCIIPSAFLQRAYDQVVHDVDRQRIPVRFVITSAGLVGSDGPTALWRLRYNLLVIGAIVQNKNRVRRGIPIEIGEGRVLKEGINVALLGYGSMVQNCLNAHSLLSKLGIEVTVADARFCKPLDIKLARQLCEDHEFLITVEEGSIGGFGSHVAQFIALDGKLDGRTKWRPIVLPDNYIEHASPKEQLALAGLTGNHIAATALNLLGLTREALLLMC</sequence>
<keyword evidence="2" id="KW-1185">Reference proteome</keyword>
<evidence type="ECO:0000313" key="2">
    <source>
        <dbReference type="Proteomes" id="UP000828048"/>
    </source>
</evidence>
<dbReference type="Proteomes" id="UP000828048">
    <property type="component" value="Chromosome 5"/>
</dbReference>
<accession>A0ACB7XWI8</accession>
<name>A0ACB7XWI8_9ERIC</name>